<feature type="domain" description="Methyltransferase" evidence="1">
    <location>
        <begin position="48"/>
        <end position="141"/>
    </location>
</feature>
<gene>
    <name evidence="2" type="ORF">DFR48_110162</name>
</gene>
<dbReference type="Gene3D" id="3.40.50.150">
    <property type="entry name" value="Vaccinia Virus protein VP39"/>
    <property type="match status" value="1"/>
</dbReference>
<accession>A0A6I7HJJ4</accession>
<dbReference type="AlphaFoldDB" id="A0A6I7HJJ4"/>
<protein>
    <submittedName>
        <fullName evidence="2">Phospholipid N-methyltransferase</fullName>
    </submittedName>
</protein>
<proteinExistence type="predicted"/>
<dbReference type="CDD" id="cd02440">
    <property type="entry name" value="AdoMet_MTases"/>
    <property type="match status" value="1"/>
</dbReference>
<dbReference type="EMBL" id="QPIX01000010">
    <property type="protein sequence ID" value="RCW21573.1"/>
    <property type="molecule type" value="Genomic_DNA"/>
</dbReference>
<dbReference type="InterPro" id="IPR029063">
    <property type="entry name" value="SAM-dependent_MTases_sf"/>
</dbReference>
<dbReference type="SUPFAM" id="SSF53335">
    <property type="entry name" value="S-adenosyl-L-methionine-dependent methyltransferases"/>
    <property type="match status" value="1"/>
</dbReference>
<organism evidence="2 3">
    <name type="scientific">Ciceribacter lividus</name>
    <dbReference type="NCBI Taxonomy" id="1197950"/>
    <lineage>
        <taxon>Bacteria</taxon>
        <taxon>Pseudomonadati</taxon>
        <taxon>Pseudomonadota</taxon>
        <taxon>Alphaproteobacteria</taxon>
        <taxon>Hyphomicrobiales</taxon>
        <taxon>Rhizobiaceae</taxon>
        <taxon>Ciceribacter</taxon>
    </lineage>
</organism>
<evidence type="ECO:0000313" key="2">
    <source>
        <dbReference type="EMBL" id="RCW21573.1"/>
    </source>
</evidence>
<dbReference type="InterPro" id="IPR041698">
    <property type="entry name" value="Methyltransf_25"/>
</dbReference>
<evidence type="ECO:0000313" key="3">
    <source>
        <dbReference type="Proteomes" id="UP000252582"/>
    </source>
</evidence>
<keyword evidence="2" id="KW-0808">Transferase</keyword>
<sequence length="188" mass="20704">MNRPLHPSDHLLFFKSWLAKPFETAAIAPSSRRLAEAMTAQIEPRSRVLELGPGTGVFTRALVERGVAERDLVLVERNPVFARLLADRFPDALILTRDAAALPAEAGACDAAVSGLPLLSMPVPQVTRILKGAFRTLKPDGPLWQFTYGPRCPVPQPLLRRLGLRACHTRFVLLNLPPASVYRIERVG</sequence>
<comment type="caution">
    <text evidence="2">The sequence shown here is derived from an EMBL/GenBank/DDBJ whole genome shotgun (WGS) entry which is preliminary data.</text>
</comment>
<dbReference type="GO" id="GO:0032259">
    <property type="term" value="P:methylation"/>
    <property type="evidence" value="ECO:0007669"/>
    <property type="project" value="UniProtKB-KW"/>
</dbReference>
<dbReference type="Proteomes" id="UP000252582">
    <property type="component" value="Unassembled WGS sequence"/>
</dbReference>
<dbReference type="RefSeq" id="WP_114364516.1">
    <property type="nucleotide sequence ID" value="NZ_QPIX01000010.1"/>
</dbReference>
<keyword evidence="3" id="KW-1185">Reference proteome</keyword>
<dbReference type="GO" id="GO:0008168">
    <property type="term" value="F:methyltransferase activity"/>
    <property type="evidence" value="ECO:0007669"/>
    <property type="project" value="UniProtKB-KW"/>
</dbReference>
<dbReference type="Pfam" id="PF13649">
    <property type="entry name" value="Methyltransf_25"/>
    <property type="match status" value="1"/>
</dbReference>
<keyword evidence="2" id="KW-0489">Methyltransferase</keyword>
<reference evidence="2 3" key="1">
    <citation type="submission" date="2018-07" db="EMBL/GenBank/DDBJ databases">
        <title>Genomic Encyclopedia of Type Strains, Phase IV (KMG-IV): sequencing the most valuable type-strain genomes for metagenomic binning, comparative biology and taxonomic classification.</title>
        <authorList>
            <person name="Goeker M."/>
        </authorList>
    </citation>
    <scope>NUCLEOTIDE SEQUENCE [LARGE SCALE GENOMIC DNA]</scope>
    <source>
        <strain evidence="2 3">DSM 25528</strain>
    </source>
</reference>
<evidence type="ECO:0000259" key="1">
    <source>
        <dbReference type="Pfam" id="PF13649"/>
    </source>
</evidence>
<name>A0A6I7HJJ4_9HYPH</name>